<dbReference type="AlphaFoldDB" id="A0A3G6J6P3"/>
<dbReference type="InterPro" id="IPR036928">
    <property type="entry name" value="AS_sf"/>
</dbReference>
<feature type="region of interest" description="Disordered" evidence="1">
    <location>
        <begin position="179"/>
        <end position="225"/>
    </location>
</feature>
<protein>
    <submittedName>
        <fullName evidence="2">Uncharacterized protein</fullName>
    </submittedName>
</protein>
<dbReference type="OrthoDB" id="9811471at2"/>
<dbReference type="Gene3D" id="3.90.1300.10">
    <property type="entry name" value="Amidase signature (AS) domain"/>
    <property type="match status" value="1"/>
</dbReference>
<reference evidence="2 3" key="1">
    <citation type="submission" date="2018-11" db="EMBL/GenBank/DDBJ databases">
        <authorList>
            <person name="Kleinhagauer T."/>
            <person name="Glaeser S.P."/>
            <person name="Spergser J."/>
            <person name="Ruckert C."/>
            <person name="Kaempfer P."/>
            <person name="Busse H.-J."/>
        </authorList>
    </citation>
    <scope>NUCLEOTIDE SEQUENCE [LARGE SCALE GENOMIC DNA]</scope>
    <source>
        <strain evidence="2 3">200CH</strain>
    </source>
</reference>
<evidence type="ECO:0000313" key="3">
    <source>
        <dbReference type="Proteomes" id="UP000269019"/>
    </source>
</evidence>
<proteinExistence type="predicted"/>
<sequence>MGGDIGKKIALSLAGAGILTWASVTAVASIDGNPLHRDAAVSAITDSSNFSQGALAVRPVSLAGLGGSLTPAQRSQLGFAMVNQSALDRVALRRQFGAPATLGADYYANNLNDRNPYLRAVSAVNPSLVADAAAADNLVGEHAVAGMVVTVSDNIPIPGVPTTLGSAAVRSLSGANMQSLSDAEAADRSTSTPGSSAVSMSPSAGVSNAASARSTARATDPAADEAEVDAAAVDGVYGVLRDHGITVIGHSAANELQGLLTANPDGYSYLGGQTLDIRDPLHRSPGFGQAGAAQALNAEFADAAIVYDVAEAITAPAITAGVYASVLPSSCSASIASTNDDPRRLGIMARQLADLEALGNLLCADLRQIAASTTGERADAAATAPLSSRANATTKAAKGDGTPGAEQLFAGTAGTSVALAFDEPFTEQFSANFAEHHIGLSPFSAGATAAAETLATLPLRQAQQVLLLEAVTRQLSEATGTTITPAELIAAYQQEPATMPYGLGQLAATATPFGMDSEQARAILAEARHSVTALFDQCANDACDGVISRADSLLPLTDSDMVSVVVPAFGFNSNMAGDTPSRYALVLTVAGSNAHRAIAIAAALAASQPFDFL</sequence>
<evidence type="ECO:0000256" key="1">
    <source>
        <dbReference type="SAM" id="MobiDB-lite"/>
    </source>
</evidence>
<gene>
    <name evidence="2" type="ORF">CCHOA_06895</name>
</gene>
<dbReference type="KEGG" id="ccho:CCHOA_06895"/>
<organism evidence="2 3">
    <name type="scientific">Corynebacterium choanae</name>
    <dbReference type="NCBI Taxonomy" id="1862358"/>
    <lineage>
        <taxon>Bacteria</taxon>
        <taxon>Bacillati</taxon>
        <taxon>Actinomycetota</taxon>
        <taxon>Actinomycetes</taxon>
        <taxon>Mycobacteriales</taxon>
        <taxon>Corynebacteriaceae</taxon>
        <taxon>Corynebacterium</taxon>
    </lineage>
</organism>
<dbReference type="SUPFAM" id="SSF75304">
    <property type="entry name" value="Amidase signature (AS) enzymes"/>
    <property type="match status" value="1"/>
</dbReference>
<feature type="compositionally biased region" description="Low complexity" evidence="1">
    <location>
        <begin position="209"/>
        <end position="221"/>
    </location>
</feature>
<feature type="compositionally biased region" description="Polar residues" evidence="1">
    <location>
        <begin position="188"/>
        <end position="208"/>
    </location>
</feature>
<dbReference type="EMBL" id="CP033896">
    <property type="protein sequence ID" value="AZA13771.1"/>
    <property type="molecule type" value="Genomic_DNA"/>
</dbReference>
<dbReference type="Proteomes" id="UP000269019">
    <property type="component" value="Chromosome"/>
</dbReference>
<accession>A0A3G6J6P3</accession>
<evidence type="ECO:0000313" key="2">
    <source>
        <dbReference type="EMBL" id="AZA13771.1"/>
    </source>
</evidence>
<keyword evidence="3" id="KW-1185">Reference proteome</keyword>
<dbReference type="RefSeq" id="WP_123928302.1">
    <property type="nucleotide sequence ID" value="NZ_CP033896.1"/>
</dbReference>
<name>A0A3G6J6P3_9CORY</name>